<dbReference type="Proteomes" id="UP000264353">
    <property type="component" value="Chromosome A9"/>
</dbReference>
<dbReference type="Gene3D" id="3.30.40.10">
    <property type="entry name" value="Zinc/RING finger domain, C3HC4 (zinc finger)"/>
    <property type="match status" value="1"/>
</dbReference>
<evidence type="ECO:0000313" key="6">
    <source>
        <dbReference type="Proteomes" id="UP000264353"/>
    </source>
</evidence>
<dbReference type="Pfam" id="PF13920">
    <property type="entry name" value="zf-C3HC4_3"/>
    <property type="match status" value="1"/>
</dbReference>
<dbReference type="InterPro" id="IPR046527">
    <property type="entry name" value="PIR2-like_helical"/>
</dbReference>
<reference evidence="5 6" key="1">
    <citation type="submission" date="2018-06" db="EMBL/GenBank/DDBJ databases">
        <title>WGS assembly of Brassica rapa FPsc.</title>
        <authorList>
            <person name="Bowman J."/>
            <person name="Kohchi T."/>
            <person name="Yamato K."/>
            <person name="Jenkins J."/>
            <person name="Shu S."/>
            <person name="Ishizaki K."/>
            <person name="Yamaoka S."/>
            <person name="Nishihama R."/>
            <person name="Nakamura Y."/>
            <person name="Berger F."/>
            <person name="Adam C."/>
            <person name="Aki S."/>
            <person name="Althoff F."/>
            <person name="Araki T."/>
            <person name="Arteaga-Vazquez M."/>
            <person name="Balasubrmanian S."/>
            <person name="Bauer D."/>
            <person name="Boehm C."/>
            <person name="Briginshaw L."/>
            <person name="Caballero-Perez J."/>
            <person name="Catarino B."/>
            <person name="Chen F."/>
            <person name="Chiyoda S."/>
            <person name="Chovatia M."/>
            <person name="Davies K."/>
            <person name="Delmans M."/>
            <person name="Demura T."/>
            <person name="Dierschke T."/>
            <person name="Dolan L."/>
            <person name="Dorantes-Acosta A."/>
            <person name="Eklund D."/>
            <person name="Florent S."/>
            <person name="Flores-Sandoval E."/>
            <person name="Fujiyama A."/>
            <person name="Fukuzawa H."/>
            <person name="Galik B."/>
            <person name="Grimanelli D."/>
            <person name="Grimwood J."/>
            <person name="Grossniklaus U."/>
            <person name="Hamada T."/>
            <person name="Haseloff J."/>
            <person name="Hetherington A."/>
            <person name="Higo A."/>
            <person name="Hirakawa Y."/>
            <person name="Hundley H."/>
            <person name="Ikeda Y."/>
            <person name="Inoue K."/>
            <person name="Inoue S."/>
            <person name="Ishida S."/>
            <person name="Jia Q."/>
            <person name="Kakita M."/>
            <person name="Kanazawa T."/>
            <person name="Kawai Y."/>
            <person name="Kawashima T."/>
            <person name="Kennedy M."/>
            <person name="Kinose K."/>
            <person name="Kinoshita T."/>
            <person name="Kohara Y."/>
            <person name="Koide E."/>
            <person name="Komatsu K."/>
            <person name="Kopischke S."/>
            <person name="Kubo M."/>
            <person name="Kyozuka J."/>
            <person name="Lagercrantz U."/>
            <person name="Lin S."/>
            <person name="Lindquist E."/>
            <person name="Lipzen A."/>
            <person name="Lu C."/>
            <person name="Luna E."/>
            <person name="Martienssen R."/>
            <person name="Minamino N."/>
            <person name="Mizutani M."/>
            <person name="Mizutani M."/>
            <person name="Mochizuki N."/>
            <person name="Monte I."/>
            <person name="Mosher R."/>
            <person name="Nagasaki H."/>
            <person name="Nakagami H."/>
            <person name="Naramoto S."/>
            <person name="Nishitani K."/>
            <person name="Ohtani M."/>
            <person name="Okamoto T."/>
            <person name="Okumura M."/>
            <person name="Phillips J."/>
            <person name="Pollak B."/>
            <person name="Reinders A."/>
            <person name="Roevekamp M."/>
            <person name="Sano R."/>
            <person name="Sawa S."/>
            <person name="Schmid M."/>
            <person name="Shirakawa M."/>
            <person name="Solano R."/>
            <person name="Spunde A."/>
            <person name="Suetsugu N."/>
            <person name="Sugano S."/>
            <person name="Sugiyama A."/>
            <person name="Sun R."/>
            <person name="Suzuki Y."/>
            <person name="Takenaka M."/>
            <person name="Takezawa D."/>
            <person name="Tomogane H."/>
            <person name="Tsuzuki M."/>
            <person name="Ueda T."/>
            <person name="Umeda M."/>
            <person name="Ward J."/>
            <person name="Watanabe Y."/>
            <person name="Yazaki K."/>
            <person name="Yokoyama R."/>
            <person name="Yoshitake Y."/>
            <person name="Yotsui I."/>
            <person name="Zachgo S."/>
            <person name="Schmutz J."/>
        </authorList>
    </citation>
    <scope>NUCLEOTIDE SEQUENCE [LARGE SCALE GENOMIC DNA]</scope>
    <source>
        <strain evidence="6">cv. B-3</strain>
    </source>
</reference>
<dbReference type="InterPro" id="IPR013083">
    <property type="entry name" value="Znf_RING/FYVE/PHD"/>
</dbReference>
<evidence type="ECO:0000313" key="5">
    <source>
        <dbReference type="EMBL" id="RID43328.1"/>
    </source>
</evidence>
<dbReference type="SUPFAM" id="SSF57850">
    <property type="entry name" value="RING/U-box"/>
    <property type="match status" value="1"/>
</dbReference>
<dbReference type="EMBL" id="CM010636">
    <property type="protein sequence ID" value="RID43328.1"/>
    <property type="molecule type" value="Genomic_DNA"/>
</dbReference>
<feature type="coiled-coil region" evidence="2">
    <location>
        <begin position="410"/>
        <end position="613"/>
    </location>
</feature>
<dbReference type="GO" id="GO:0008270">
    <property type="term" value="F:zinc ion binding"/>
    <property type="evidence" value="ECO:0007669"/>
    <property type="project" value="UniProtKB-KW"/>
</dbReference>
<proteinExistence type="predicted"/>
<dbReference type="InterPro" id="IPR001841">
    <property type="entry name" value="Znf_RING"/>
</dbReference>
<name>A0A397XRT2_BRACM</name>
<dbReference type="PANTHER" id="PTHR46405">
    <property type="entry name" value="OS05G0141500 PROTEIN"/>
    <property type="match status" value="1"/>
</dbReference>
<organism evidence="5 6">
    <name type="scientific">Brassica campestris</name>
    <name type="common">Field mustard</name>
    <dbReference type="NCBI Taxonomy" id="3711"/>
    <lineage>
        <taxon>Eukaryota</taxon>
        <taxon>Viridiplantae</taxon>
        <taxon>Streptophyta</taxon>
        <taxon>Embryophyta</taxon>
        <taxon>Tracheophyta</taxon>
        <taxon>Spermatophyta</taxon>
        <taxon>Magnoliopsida</taxon>
        <taxon>eudicotyledons</taxon>
        <taxon>Gunneridae</taxon>
        <taxon>Pentapetalae</taxon>
        <taxon>rosids</taxon>
        <taxon>malvids</taxon>
        <taxon>Brassicales</taxon>
        <taxon>Brassicaceae</taxon>
        <taxon>Brassiceae</taxon>
        <taxon>Brassica</taxon>
    </lineage>
</organism>
<evidence type="ECO:0000256" key="1">
    <source>
        <dbReference type="PROSITE-ProRule" id="PRU00175"/>
    </source>
</evidence>
<keyword evidence="2" id="KW-0175">Coiled coil</keyword>
<evidence type="ECO:0000259" key="4">
    <source>
        <dbReference type="PROSITE" id="PS50089"/>
    </source>
</evidence>
<keyword evidence="1" id="KW-0863">Zinc-finger</keyword>
<evidence type="ECO:0000256" key="2">
    <source>
        <dbReference type="SAM" id="Coils"/>
    </source>
</evidence>
<dbReference type="CDD" id="cd23128">
    <property type="entry name" value="RING-HC_MIP1-like"/>
    <property type="match status" value="1"/>
</dbReference>
<evidence type="ECO:0000256" key="3">
    <source>
        <dbReference type="SAM" id="MobiDB-lite"/>
    </source>
</evidence>
<gene>
    <name evidence="5" type="ORF">BRARA_I00195</name>
</gene>
<sequence length="707" mass="79355">MNECVVAASLNGSNKVGVSPPPQPQVKGRKNKRKLADSPQPLTDSSLTEFPPYELVHSLKFQTPLSEESESLGWDDPFACYLEELLTSNLMALFRNAMDQIVACGYREDVVLKAISGSRLYCGGNDLVSNIVNDTLSFLKSGKKVSGLRDYLFEDLQQLVAYTLVEKISLVKEVRPSVSTVEAMWRLLMCDLNVFQAFEMEGDGIVECNPTKYSEPVVKFGNFKNCNGSSSGEVAKRKTLASSSSVAASSVVSGRKGRTKKEVAMMRQKSCVDKIRTYSKGSGGYKTAKYASVGGFLVEKRGKSPSKIASETVKDPPALDGSGYVTAIPAVNAPPALLPSGSEPALDYYTGIPYDASLGIYIPRNKRDELVLKLAPRMKDLETELQVWTDWANQKVKQATSRLLKDQPELKALRKEKEEAEEVRKERQLLEESNTKRRSEMEFALSNMTRQLEKANNAVRRLEMEQSILRKEREAANLRAAEAAVNYKEAKERVQRTLKSSQSWEGQKVLLQEEVKSQRDKVAELQQEVAKAKNRQNQIEATWKQEKAAKEKLAAQATALKEERVKLEELGKAEEERIKTKAENDVRYYTENIKRLESEISKLKLKSDCLKIAALKKGIDGSNEMTRTTTTKASLIWENNHRTEGKIKRERECVMCLSEEMSVIFLPCAHQVLCSKCNQLHEKEAMDDCPSCRAKIQRRIQARFARG</sequence>
<feature type="region of interest" description="Disordered" evidence="3">
    <location>
        <begin position="12"/>
        <end position="48"/>
    </location>
</feature>
<keyword evidence="1" id="KW-0479">Metal-binding</keyword>
<feature type="domain" description="RING-type" evidence="4">
    <location>
        <begin position="653"/>
        <end position="693"/>
    </location>
</feature>
<dbReference type="AlphaFoldDB" id="A0A397XRT2"/>
<protein>
    <recommendedName>
        <fullName evidence="4">RING-type domain-containing protein</fullName>
    </recommendedName>
</protein>
<keyword evidence="1" id="KW-0862">Zinc</keyword>
<dbReference type="InterPro" id="IPR046934">
    <property type="entry name" value="PIR2-like"/>
</dbReference>
<dbReference type="PANTHER" id="PTHR46405:SF4">
    <property type="entry name" value="E3 UBIQUITIN-PROTEIN LIGASE RF298-RELATED"/>
    <property type="match status" value="1"/>
</dbReference>
<dbReference type="Pfam" id="PF20235">
    <property type="entry name" value="PIR2-like_helical"/>
    <property type="match status" value="1"/>
</dbReference>
<accession>A0A397XRT2</accession>
<dbReference type="PROSITE" id="PS50089">
    <property type="entry name" value="ZF_RING_2"/>
    <property type="match status" value="1"/>
</dbReference>